<evidence type="ECO:0000256" key="1">
    <source>
        <dbReference type="SAM" id="MobiDB-lite"/>
    </source>
</evidence>
<evidence type="ECO:0000313" key="3">
    <source>
        <dbReference type="Proteomes" id="UP000233769"/>
    </source>
</evidence>
<feature type="region of interest" description="Disordered" evidence="1">
    <location>
        <begin position="1"/>
        <end position="28"/>
    </location>
</feature>
<evidence type="ECO:0000313" key="2">
    <source>
        <dbReference type="EMBL" id="SOR28837.1"/>
    </source>
</evidence>
<gene>
    <name evidence="2" type="ORF">TK0001_2235</name>
</gene>
<name>A0A2N9AN92_METEX</name>
<sequence length="28" mass="3159">MSLRKAQRSDMIGCPPAQAGLYIRRNQP</sequence>
<dbReference type="AlphaFoldDB" id="A0A2N9AN92"/>
<reference evidence="3" key="1">
    <citation type="submission" date="2017-10" db="EMBL/GenBank/DDBJ databases">
        <authorList>
            <person name="Regsiter A."/>
            <person name="William W."/>
        </authorList>
    </citation>
    <scope>NUCLEOTIDE SEQUENCE [LARGE SCALE GENOMIC DNA]</scope>
</reference>
<organism evidence="2 3">
    <name type="scientific">Methylorubrum extorquens</name>
    <name type="common">Methylobacterium dichloromethanicum</name>
    <name type="synonym">Methylobacterium extorquens</name>
    <dbReference type="NCBI Taxonomy" id="408"/>
    <lineage>
        <taxon>Bacteria</taxon>
        <taxon>Pseudomonadati</taxon>
        <taxon>Pseudomonadota</taxon>
        <taxon>Alphaproteobacteria</taxon>
        <taxon>Hyphomicrobiales</taxon>
        <taxon>Methylobacteriaceae</taxon>
        <taxon>Methylorubrum</taxon>
    </lineage>
</organism>
<protein>
    <submittedName>
        <fullName evidence="2">Uncharacterized protein</fullName>
    </submittedName>
</protein>
<proteinExistence type="predicted"/>
<accession>A0A2N9AN92</accession>
<dbReference type="Proteomes" id="UP000233769">
    <property type="component" value="Chromosome tk0001"/>
</dbReference>
<dbReference type="EMBL" id="LT962688">
    <property type="protein sequence ID" value="SOR28837.1"/>
    <property type="molecule type" value="Genomic_DNA"/>
</dbReference>